<evidence type="ECO:0000313" key="2">
    <source>
        <dbReference type="Proteomes" id="UP000238049"/>
    </source>
</evidence>
<proteinExistence type="predicted"/>
<gene>
    <name evidence="1" type="ORF">XarbCFBP7409_21055</name>
</gene>
<reference evidence="1 2" key="1">
    <citation type="submission" date="2016-08" db="EMBL/GenBank/DDBJ databases">
        <title>Evolution of the type three secretion system and type three effector repertoires in Xanthomonas.</title>
        <authorList>
            <person name="Merda D."/>
            <person name="Briand M."/>
            <person name="Bosis E."/>
            <person name="Rousseau C."/>
            <person name="Portier P."/>
            <person name="Jacques M.-A."/>
            <person name="Fischer-Le Saux M."/>
        </authorList>
    </citation>
    <scope>NUCLEOTIDE SEQUENCE [LARGE SCALE GENOMIC DNA]</scope>
    <source>
        <strain evidence="1 2">CFBP 7409</strain>
    </source>
</reference>
<dbReference type="EMBL" id="MDSL01000111">
    <property type="protein sequence ID" value="PPT92600.1"/>
    <property type="molecule type" value="Genomic_DNA"/>
</dbReference>
<dbReference type="Proteomes" id="UP000238049">
    <property type="component" value="Unassembled WGS sequence"/>
</dbReference>
<protein>
    <submittedName>
        <fullName evidence="1">Uncharacterized protein</fullName>
    </submittedName>
</protein>
<sequence>MTWLDQQFPRDFRQFGYYYLHYWKGLKIEEDSHLSGHEKRRSLMEVLLGSTIAVGPAVATVTVPAAAV</sequence>
<dbReference type="AlphaFoldDB" id="A0A2S6ZKF3"/>
<name>A0A2S6ZKF3_9XANT</name>
<evidence type="ECO:0000313" key="1">
    <source>
        <dbReference type="EMBL" id="PPT92600.1"/>
    </source>
</evidence>
<organism evidence="1 2">
    <name type="scientific">Xanthomonas arboricola pv. guizotiae</name>
    <dbReference type="NCBI Taxonomy" id="487867"/>
    <lineage>
        <taxon>Bacteria</taxon>
        <taxon>Pseudomonadati</taxon>
        <taxon>Pseudomonadota</taxon>
        <taxon>Gammaproteobacteria</taxon>
        <taxon>Lysobacterales</taxon>
        <taxon>Lysobacteraceae</taxon>
        <taxon>Xanthomonas</taxon>
    </lineage>
</organism>
<comment type="caution">
    <text evidence="1">The sequence shown here is derived from an EMBL/GenBank/DDBJ whole genome shotgun (WGS) entry which is preliminary data.</text>
</comment>
<accession>A0A2S6ZKF3</accession>